<dbReference type="AlphaFoldDB" id="A0A1E5L5N9"/>
<keyword evidence="2" id="KW-1003">Cell membrane</keyword>
<dbReference type="PANTHER" id="PTHR11993:SF10">
    <property type="entry name" value="NADH DEHYDROGENASE [UBIQUINONE] IRON-SULFUR PROTEIN 2, MITOCHONDRIAL"/>
    <property type="match status" value="1"/>
</dbReference>
<comment type="caution">
    <text evidence="4">The sequence shown here is derived from an EMBL/GenBank/DDBJ whole genome shotgun (WGS) entry which is preliminary data.</text>
</comment>
<comment type="similarity">
    <text evidence="2">Belongs to the complex I 49 kDa subunit family.</text>
</comment>
<dbReference type="EC" id="7.1.1.-" evidence="2"/>
<dbReference type="Pfam" id="PF00346">
    <property type="entry name" value="Complex1_49kDa"/>
    <property type="match status" value="1"/>
</dbReference>
<dbReference type="PANTHER" id="PTHR11993">
    <property type="entry name" value="NADH-UBIQUINONE OXIDOREDUCTASE 49 KDA SUBUNIT"/>
    <property type="match status" value="1"/>
</dbReference>
<dbReference type="RefSeq" id="WP_069702272.1">
    <property type="nucleotide sequence ID" value="NZ_MJAT01000022.1"/>
</dbReference>
<dbReference type="GO" id="GO:0048038">
    <property type="term" value="F:quinone binding"/>
    <property type="evidence" value="ECO:0007669"/>
    <property type="project" value="UniProtKB-KW"/>
</dbReference>
<comment type="catalytic activity">
    <reaction evidence="2">
        <text>a quinone + NADH + 5 H(+)(in) = a quinol + NAD(+) + 4 H(+)(out)</text>
        <dbReference type="Rhea" id="RHEA:57888"/>
        <dbReference type="ChEBI" id="CHEBI:15378"/>
        <dbReference type="ChEBI" id="CHEBI:24646"/>
        <dbReference type="ChEBI" id="CHEBI:57540"/>
        <dbReference type="ChEBI" id="CHEBI:57945"/>
        <dbReference type="ChEBI" id="CHEBI:132124"/>
    </reaction>
</comment>
<name>A0A1E5L5N9_9FIRM</name>
<dbReference type="HAMAP" id="MF_01358">
    <property type="entry name" value="NDH1_NuoD"/>
    <property type="match status" value="1"/>
</dbReference>
<keyword evidence="2" id="KW-1278">Translocase</keyword>
<evidence type="ECO:0000313" key="5">
    <source>
        <dbReference type="Proteomes" id="UP000095255"/>
    </source>
</evidence>
<reference evidence="4 5" key="1">
    <citation type="submission" date="2016-09" db="EMBL/GenBank/DDBJ databases">
        <title>Desulfuribacillus arsenicus sp. nov., an obligately anaerobic, dissimilatory arsenic- and antimonate-reducing bacterium isolated from anoxic sediments.</title>
        <authorList>
            <person name="Abin C.A."/>
            <person name="Hollibaugh J.T."/>
        </authorList>
    </citation>
    <scope>NUCLEOTIDE SEQUENCE [LARGE SCALE GENOMIC DNA]</scope>
    <source>
        <strain evidence="4 5">MLFW-2</strain>
    </source>
</reference>
<dbReference type="InterPro" id="IPR029014">
    <property type="entry name" value="NiFe-Hase_large"/>
</dbReference>
<dbReference type="OrthoDB" id="9801496at2"/>
<comment type="subunit">
    <text evidence="2">NDH-1 is composed of 14 different subunits. Subunits NuoB, C, D, E, F, and G constitute the peripheral sector of the complex.</text>
</comment>
<feature type="domain" description="NADH-quinone oxidoreductase subunit D" evidence="3">
    <location>
        <begin position="121"/>
        <end position="367"/>
    </location>
</feature>
<dbReference type="GO" id="GO:0050136">
    <property type="term" value="F:NADH dehydrogenase (quinone) (non-electrogenic) activity"/>
    <property type="evidence" value="ECO:0007669"/>
    <property type="project" value="UniProtKB-UniRule"/>
</dbReference>
<dbReference type="NCBIfam" id="NF008974">
    <property type="entry name" value="PRK12322.1"/>
    <property type="match status" value="1"/>
</dbReference>
<keyword evidence="1 2" id="KW-0874">Quinone</keyword>
<dbReference type="Gene3D" id="1.10.645.10">
    <property type="entry name" value="Cytochrome-c3 Hydrogenase, chain B"/>
    <property type="match status" value="1"/>
</dbReference>
<evidence type="ECO:0000256" key="1">
    <source>
        <dbReference type="ARBA" id="ARBA00022719"/>
    </source>
</evidence>
<dbReference type="InterPro" id="IPR022885">
    <property type="entry name" value="NDH1_su_D/H"/>
</dbReference>
<proteinExistence type="inferred from homology"/>
<dbReference type="NCBIfam" id="NF004739">
    <property type="entry name" value="PRK06075.1"/>
    <property type="match status" value="1"/>
</dbReference>
<dbReference type="Proteomes" id="UP000095255">
    <property type="component" value="Unassembled WGS sequence"/>
</dbReference>
<sequence length="368" mass="41648">MSIRTEEMILNVGPQHPSTHGVFRIAIKIDGEIIQEATPVIGYLHRGTEKLVEDLSYTQVVPYTDRLDYLNAMTNNVAWVHTVEKLMGVEVPDRAEYIRIICMELNRVASHLVWWGTFLLDIGALSPFIYAFRDREIILDLFTKICGQRLTYSYMSIGGVRFDAPTGWLEEVEEAVKVLRENIAEYDTLVTGNEIFQYRTKGVGVITKEQAIDWGLSGPVARASGVDFDIRRDDKYSIYDRFQFDVPVRQAGDVWAKYEVRLEEMRQSLRIVEQACRQIKDAGPDIQGKVPRIIKPPAGELYRRVEGSKGELGVHLISDGTAKPYRVKLRRPSFVNCQILPEILKGESIANLIAIFGGLDVVLGEVDA</sequence>
<dbReference type="SUPFAM" id="SSF56762">
    <property type="entry name" value="HydB/Nqo4-like"/>
    <property type="match status" value="1"/>
</dbReference>
<dbReference type="GO" id="GO:0005886">
    <property type="term" value="C:plasma membrane"/>
    <property type="evidence" value="ECO:0007669"/>
    <property type="project" value="UniProtKB-SubCell"/>
</dbReference>
<accession>A0A1E5L5N9</accession>
<protein>
    <recommendedName>
        <fullName evidence="2">NADH-quinone oxidoreductase subunit D</fullName>
        <ecNumber evidence="2">7.1.1.-</ecNumber>
    </recommendedName>
    <alternativeName>
        <fullName evidence="2">NADH dehydrogenase I subunit D</fullName>
    </alternativeName>
    <alternativeName>
        <fullName evidence="2">NDH-1 subunit D</fullName>
    </alternativeName>
</protein>
<evidence type="ECO:0000256" key="2">
    <source>
        <dbReference type="HAMAP-Rule" id="MF_01358"/>
    </source>
</evidence>
<dbReference type="STRING" id="1390249.BHU72_05000"/>
<keyword evidence="2" id="KW-0813">Transport</keyword>
<comment type="function">
    <text evidence="2">NDH-1 shuttles electrons from NADH, via FMN and iron-sulfur (Fe-S) centers, to quinones in the respiratory chain. The immediate electron acceptor for the enzyme in this species is believed to be a menaquinone. Couples the redox reaction to proton translocation (for every two electrons transferred, four hydrogen ions are translocated across the cytoplasmic membrane), and thus conserves the redox energy in a proton gradient.</text>
</comment>
<gene>
    <name evidence="2" type="primary">nuoD</name>
    <name evidence="4" type="ORF">BHU72_05000</name>
</gene>
<keyword evidence="2" id="KW-0520">NAD</keyword>
<dbReference type="EMBL" id="MJAT01000022">
    <property type="protein sequence ID" value="OEH85445.1"/>
    <property type="molecule type" value="Genomic_DNA"/>
</dbReference>
<comment type="subcellular location">
    <subcellularLocation>
        <location evidence="2">Cell membrane</location>
        <topology evidence="2">Peripheral membrane protein</topology>
        <orientation evidence="2">Cytoplasmic side</orientation>
    </subcellularLocation>
</comment>
<organism evidence="4 5">
    <name type="scientific">Desulfuribacillus stibiiarsenatis</name>
    <dbReference type="NCBI Taxonomy" id="1390249"/>
    <lineage>
        <taxon>Bacteria</taxon>
        <taxon>Bacillati</taxon>
        <taxon>Bacillota</taxon>
        <taxon>Desulfuribacillia</taxon>
        <taxon>Desulfuribacillales</taxon>
        <taxon>Desulfuribacillaceae</taxon>
        <taxon>Desulfuribacillus</taxon>
    </lineage>
</organism>
<evidence type="ECO:0000313" key="4">
    <source>
        <dbReference type="EMBL" id="OEH85445.1"/>
    </source>
</evidence>
<dbReference type="InterPro" id="IPR001135">
    <property type="entry name" value="NADH_Q_OxRdtase_suD"/>
</dbReference>
<keyword evidence="5" id="KW-1185">Reference proteome</keyword>
<dbReference type="GO" id="GO:0051287">
    <property type="term" value="F:NAD binding"/>
    <property type="evidence" value="ECO:0007669"/>
    <property type="project" value="InterPro"/>
</dbReference>
<evidence type="ECO:0000259" key="3">
    <source>
        <dbReference type="Pfam" id="PF00346"/>
    </source>
</evidence>
<keyword evidence="2" id="KW-0472">Membrane</keyword>